<dbReference type="EMBL" id="RKLY01000008">
    <property type="protein sequence ID" value="TGD23960.1"/>
    <property type="molecule type" value="Genomic_DNA"/>
</dbReference>
<dbReference type="RefSeq" id="WP_135371922.1">
    <property type="nucleotide sequence ID" value="NZ_RKLY01000008.1"/>
</dbReference>
<proteinExistence type="predicted"/>
<keyword evidence="1" id="KW-0812">Transmembrane</keyword>
<comment type="caution">
    <text evidence="2">The sequence shown here is derived from an EMBL/GenBank/DDBJ whole genome shotgun (WGS) entry which is preliminary data.</text>
</comment>
<evidence type="ECO:0000256" key="1">
    <source>
        <dbReference type="SAM" id="Phobius"/>
    </source>
</evidence>
<reference evidence="2 3" key="1">
    <citation type="submission" date="2018-10" db="EMBL/GenBank/DDBJ databases">
        <title>Lactobacillus sp. R7 and Lactobacillus sp. R19 isolated from fermented mustard green product of Taiwan.</title>
        <authorList>
            <person name="Lin S.-T."/>
        </authorList>
    </citation>
    <scope>NUCLEOTIDE SEQUENCE [LARGE SCALE GENOMIC DNA]</scope>
    <source>
        <strain evidence="2 3">BCRC 81127</strain>
    </source>
</reference>
<organism evidence="2 3">
    <name type="scientific">Companilactobacillus suantsaicola</name>
    <dbReference type="NCBI Taxonomy" id="2487723"/>
    <lineage>
        <taxon>Bacteria</taxon>
        <taxon>Bacillati</taxon>
        <taxon>Bacillota</taxon>
        <taxon>Bacilli</taxon>
        <taxon>Lactobacillales</taxon>
        <taxon>Lactobacillaceae</taxon>
        <taxon>Companilactobacillus</taxon>
    </lineage>
</organism>
<feature type="transmembrane region" description="Helical" evidence="1">
    <location>
        <begin position="12"/>
        <end position="29"/>
    </location>
</feature>
<keyword evidence="1" id="KW-0472">Membrane</keyword>
<gene>
    <name evidence="2" type="ORF">EGT49_04495</name>
</gene>
<protein>
    <submittedName>
        <fullName evidence="2">Uncharacterized protein</fullName>
    </submittedName>
</protein>
<name>A0A4Z0JP35_9LACO</name>
<sequence>MIQFGKKINLRPLLIGLIVAFIPGSFFYAFFGAWIGLFVGLCFFAAIFVYYYINSPKVFNYWQFDGENVEYYDMSNSWKRALMILFPHFVKMNSISKEEIKSVKVLGDMNEVKKLPSMVPVSNAYNIFSAQMSMMKNPLAVKITTTDGKVINLDISRDYTYDKDKTTQSVDNFLSDVRIS</sequence>
<feature type="transmembrane region" description="Helical" evidence="1">
    <location>
        <begin position="35"/>
        <end position="53"/>
    </location>
</feature>
<dbReference type="AlphaFoldDB" id="A0A4Z0JP35"/>
<accession>A0A4Z0JP35</accession>
<keyword evidence="1" id="KW-1133">Transmembrane helix</keyword>
<evidence type="ECO:0000313" key="3">
    <source>
        <dbReference type="Proteomes" id="UP000298021"/>
    </source>
</evidence>
<keyword evidence="3" id="KW-1185">Reference proteome</keyword>
<dbReference type="Proteomes" id="UP000298021">
    <property type="component" value="Unassembled WGS sequence"/>
</dbReference>
<dbReference type="OrthoDB" id="2310386at2"/>
<evidence type="ECO:0000313" key="2">
    <source>
        <dbReference type="EMBL" id="TGD23960.1"/>
    </source>
</evidence>